<keyword evidence="6 8" id="KW-0315">Glutamine amidotransferase</keyword>
<evidence type="ECO:0000256" key="1">
    <source>
        <dbReference type="ARBA" id="ARBA00005187"/>
    </source>
</evidence>
<name>A0A1F6WAF9_9BACT</name>
<evidence type="ECO:0000256" key="2">
    <source>
        <dbReference type="ARBA" id="ARBA00005752"/>
    </source>
</evidence>
<dbReference type="GO" id="GO:0005829">
    <property type="term" value="C:cytosol"/>
    <property type="evidence" value="ECO:0007669"/>
    <property type="project" value="TreeGrafter"/>
</dbReference>
<evidence type="ECO:0000259" key="10">
    <source>
        <dbReference type="PROSITE" id="PS51278"/>
    </source>
</evidence>
<dbReference type="PANTHER" id="PTHR43284">
    <property type="entry name" value="ASPARAGINE SYNTHETASE (GLUTAMINE-HYDROLYZING)"/>
    <property type="match status" value="1"/>
</dbReference>
<dbReference type="InterPro" id="IPR029055">
    <property type="entry name" value="Ntn_hydrolases_N"/>
</dbReference>
<evidence type="ECO:0000256" key="3">
    <source>
        <dbReference type="ARBA" id="ARBA00012737"/>
    </source>
</evidence>
<gene>
    <name evidence="11" type="ORF">A3F19_01760</name>
</gene>
<feature type="domain" description="Glutamine amidotransferase type-2" evidence="10">
    <location>
        <begin position="2"/>
        <end position="205"/>
    </location>
</feature>
<keyword evidence="4 9" id="KW-0547">Nucleotide-binding</keyword>
<comment type="caution">
    <text evidence="11">The sequence shown here is derived from an EMBL/GenBank/DDBJ whole genome shotgun (WGS) entry which is preliminary data.</text>
</comment>
<comment type="pathway">
    <text evidence="1">Amino-acid biosynthesis; L-asparagine biosynthesis; L-asparagine from L-aspartate (L-Gln route): step 1/1.</text>
</comment>
<dbReference type="SUPFAM" id="SSF52402">
    <property type="entry name" value="Adenine nucleotide alpha hydrolases-like"/>
    <property type="match status" value="1"/>
</dbReference>
<dbReference type="CDD" id="cd00712">
    <property type="entry name" value="AsnB"/>
    <property type="match status" value="1"/>
</dbReference>
<dbReference type="InterPro" id="IPR017932">
    <property type="entry name" value="GATase_2_dom"/>
</dbReference>
<dbReference type="InterPro" id="IPR033738">
    <property type="entry name" value="AsnB_N"/>
</dbReference>
<organism evidence="11 12">
    <name type="scientific">Candidatus Nomurabacteria bacterium RIFCSPHIGHO2_12_FULL_37_29</name>
    <dbReference type="NCBI Taxonomy" id="1801759"/>
    <lineage>
        <taxon>Bacteria</taxon>
        <taxon>Candidatus Nomuraibacteriota</taxon>
    </lineage>
</organism>
<comment type="catalytic activity">
    <reaction evidence="7">
        <text>L-aspartate + L-glutamine + ATP + H2O = L-asparagine + L-glutamate + AMP + diphosphate + H(+)</text>
        <dbReference type="Rhea" id="RHEA:12228"/>
        <dbReference type="ChEBI" id="CHEBI:15377"/>
        <dbReference type="ChEBI" id="CHEBI:15378"/>
        <dbReference type="ChEBI" id="CHEBI:29985"/>
        <dbReference type="ChEBI" id="CHEBI:29991"/>
        <dbReference type="ChEBI" id="CHEBI:30616"/>
        <dbReference type="ChEBI" id="CHEBI:33019"/>
        <dbReference type="ChEBI" id="CHEBI:58048"/>
        <dbReference type="ChEBI" id="CHEBI:58359"/>
        <dbReference type="ChEBI" id="CHEBI:456215"/>
        <dbReference type="EC" id="6.3.5.4"/>
    </reaction>
</comment>
<dbReference type="InterPro" id="IPR001962">
    <property type="entry name" value="Asn_synthase"/>
</dbReference>
<evidence type="ECO:0000256" key="4">
    <source>
        <dbReference type="ARBA" id="ARBA00022741"/>
    </source>
</evidence>
<evidence type="ECO:0000256" key="7">
    <source>
        <dbReference type="ARBA" id="ARBA00048741"/>
    </source>
</evidence>
<dbReference type="AlphaFoldDB" id="A0A1F6WAF9"/>
<accession>A0A1F6WAF9</accession>
<dbReference type="Gene3D" id="3.40.50.620">
    <property type="entry name" value="HUPs"/>
    <property type="match status" value="1"/>
</dbReference>
<evidence type="ECO:0000313" key="11">
    <source>
        <dbReference type="EMBL" id="OGI78923.1"/>
    </source>
</evidence>
<comment type="similarity">
    <text evidence="2">Belongs to the asparagine synthetase family.</text>
</comment>
<proteinExistence type="inferred from homology"/>
<dbReference type="PROSITE" id="PS51278">
    <property type="entry name" value="GATASE_TYPE_2"/>
    <property type="match status" value="1"/>
</dbReference>
<protein>
    <recommendedName>
        <fullName evidence="3">asparagine synthase (glutamine-hydrolyzing)</fullName>
        <ecNumber evidence="3">6.3.5.4</ecNumber>
    </recommendedName>
</protein>
<evidence type="ECO:0000256" key="5">
    <source>
        <dbReference type="ARBA" id="ARBA00022840"/>
    </source>
</evidence>
<dbReference type="EMBL" id="MFUJ01000035">
    <property type="protein sequence ID" value="OGI78923.1"/>
    <property type="molecule type" value="Genomic_DNA"/>
</dbReference>
<keyword evidence="5 9" id="KW-0067">ATP-binding</keyword>
<dbReference type="Pfam" id="PF13537">
    <property type="entry name" value="GATase_7"/>
    <property type="match status" value="1"/>
</dbReference>
<dbReference type="CDD" id="cd01991">
    <property type="entry name" value="Asn_synthase_B_C"/>
    <property type="match status" value="1"/>
</dbReference>
<dbReference type="InterPro" id="IPR006426">
    <property type="entry name" value="Asn_synth_AEB"/>
</dbReference>
<dbReference type="NCBIfam" id="TIGR01536">
    <property type="entry name" value="asn_synth_AEB"/>
    <property type="match status" value="1"/>
</dbReference>
<dbReference type="GO" id="GO:0004066">
    <property type="term" value="F:asparagine synthase (glutamine-hydrolyzing) activity"/>
    <property type="evidence" value="ECO:0007669"/>
    <property type="project" value="UniProtKB-EC"/>
</dbReference>
<dbReference type="Pfam" id="PF00733">
    <property type="entry name" value="Asn_synthase"/>
    <property type="match status" value="1"/>
</dbReference>
<dbReference type="Gene3D" id="3.60.20.10">
    <property type="entry name" value="Glutamine Phosphoribosylpyrophosphate, subunit 1, domain 1"/>
    <property type="match status" value="1"/>
</dbReference>
<keyword evidence="8" id="KW-0028">Amino-acid biosynthesis</keyword>
<dbReference type="InterPro" id="IPR051786">
    <property type="entry name" value="ASN_synthetase/amidase"/>
</dbReference>
<keyword evidence="8" id="KW-0061">Asparagine biosynthesis</keyword>
<dbReference type="Proteomes" id="UP000177052">
    <property type="component" value="Unassembled WGS sequence"/>
</dbReference>
<evidence type="ECO:0000256" key="8">
    <source>
        <dbReference type="PIRSR" id="PIRSR001589-1"/>
    </source>
</evidence>
<dbReference type="EC" id="6.3.5.4" evidence="3"/>
<dbReference type="PIRSF" id="PIRSF001589">
    <property type="entry name" value="Asn_synthetase_glu-h"/>
    <property type="match status" value="1"/>
</dbReference>
<feature type="binding site" evidence="9">
    <location>
        <position position="93"/>
    </location>
    <ligand>
        <name>L-glutamine</name>
        <dbReference type="ChEBI" id="CHEBI:58359"/>
    </ligand>
</feature>
<dbReference type="GO" id="GO:0006529">
    <property type="term" value="P:asparagine biosynthetic process"/>
    <property type="evidence" value="ECO:0007669"/>
    <property type="project" value="UniProtKB-KW"/>
</dbReference>
<dbReference type="PANTHER" id="PTHR43284:SF1">
    <property type="entry name" value="ASPARAGINE SYNTHETASE"/>
    <property type="match status" value="1"/>
</dbReference>
<dbReference type="GO" id="GO:0005524">
    <property type="term" value="F:ATP binding"/>
    <property type="evidence" value="ECO:0007669"/>
    <property type="project" value="UniProtKB-KW"/>
</dbReference>
<feature type="active site" description="For GATase activity" evidence="8">
    <location>
        <position position="2"/>
    </location>
</feature>
<evidence type="ECO:0000256" key="9">
    <source>
        <dbReference type="PIRSR" id="PIRSR001589-2"/>
    </source>
</evidence>
<dbReference type="InterPro" id="IPR014729">
    <property type="entry name" value="Rossmann-like_a/b/a_fold"/>
</dbReference>
<reference evidence="11 12" key="1">
    <citation type="journal article" date="2016" name="Nat. Commun.">
        <title>Thousands of microbial genomes shed light on interconnected biogeochemical processes in an aquifer system.</title>
        <authorList>
            <person name="Anantharaman K."/>
            <person name="Brown C.T."/>
            <person name="Hug L.A."/>
            <person name="Sharon I."/>
            <person name="Castelle C.J."/>
            <person name="Probst A.J."/>
            <person name="Thomas B.C."/>
            <person name="Singh A."/>
            <person name="Wilkins M.J."/>
            <person name="Karaoz U."/>
            <person name="Brodie E.L."/>
            <person name="Williams K.H."/>
            <person name="Hubbard S.S."/>
            <person name="Banfield J.F."/>
        </authorList>
    </citation>
    <scope>NUCLEOTIDE SEQUENCE [LARGE SCALE GENOMIC DNA]</scope>
</reference>
<evidence type="ECO:0000313" key="12">
    <source>
        <dbReference type="Proteomes" id="UP000177052"/>
    </source>
</evidence>
<evidence type="ECO:0000256" key="6">
    <source>
        <dbReference type="ARBA" id="ARBA00022962"/>
    </source>
</evidence>
<sequence>MCGISGFNFKDEVLIKKMNAVTHHRGPDATGIFLSGKMSLGNNRLSIIDLDASANQPMEGANGRYVIVYNGEVYNFKELKKELADYPFRTKSDTEVILAAYMLWGEKCVERLNGMFAFAIWDKQKEELFLARDHAGIKPLYYYHDDTRFVFSSEIKALLEHPIPRKVDIDSLNHYLQLNYVPAPGTMFANIKKFPTGSYGVLNDNKLSITSYLKSNQFTSEYSHDSKGVRKTLQESVKAQLVSDKPVGVYLSGGIDSTAVLASLKQEGVESIDTFTAGFEVSPSLEEKFNADFYLARKTAQAFNTRHHEYLLLQSELPRLLEKAIWHMDEPIAVPTALSMVYLSSLAKEKVDVVLTGNGGDELFGGYERYRLARIASIYQKVIPSFLRKTLSFTEITRKLNITDQFERYRMFMFQNQSTLHTILKSDFHRPTVTSDYFKKEFFSHERNPFEEYFMYVDRNTWMPDQSLALNDKMSMAGSVELRLPFLDRKVMALSDTLPLSQKVSIFESKIILKKAFEQEIPSYILSQPKRGWFSPGSFWLRNTPILDIAREAFQDDFYAGTKPLFEWGKVREYLQEHEEKRGYHLPLLWPILVFQLWAKEFKVSL</sequence>
<dbReference type="SUPFAM" id="SSF56235">
    <property type="entry name" value="N-terminal nucleophile aminohydrolases (Ntn hydrolases)"/>
    <property type="match status" value="1"/>
</dbReference>